<protein>
    <recommendedName>
        <fullName evidence="3">Histidine kinase N-terminal 7TM region domain-containing protein</fullName>
    </recommendedName>
</protein>
<keyword evidence="1" id="KW-1133">Transmembrane helix</keyword>
<organism evidence="2">
    <name type="scientific">marine sediment metagenome</name>
    <dbReference type="NCBI Taxonomy" id="412755"/>
    <lineage>
        <taxon>unclassified sequences</taxon>
        <taxon>metagenomes</taxon>
        <taxon>ecological metagenomes</taxon>
    </lineage>
</organism>
<feature type="transmembrane region" description="Helical" evidence="1">
    <location>
        <begin position="211"/>
        <end position="233"/>
    </location>
</feature>
<keyword evidence="1" id="KW-0472">Membrane</keyword>
<feature type="transmembrane region" description="Helical" evidence="1">
    <location>
        <begin position="107"/>
        <end position="125"/>
    </location>
</feature>
<comment type="caution">
    <text evidence="2">The sequence shown here is derived from an EMBL/GenBank/DDBJ whole genome shotgun (WGS) entry which is preliminary data.</text>
</comment>
<feature type="transmembrane region" description="Helical" evidence="1">
    <location>
        <begin position="156"/>
        <end position="176"/>
    </location>
</feature>
<feature type="transmembrane region" description="Helical" evidence="1">
    <location>
        <begin position="37"/>
        <end position="56"/>
    </location>
</feature>
<feature type="transmembrane region" description="Helical" evidence="1">
    <location>
        <begin position="76"/>
        <end position="95"/>
    </location>
</feature>
<reference evidence="2" key="1">
    <citation type="journal article" date="2015" name="Nature">
        <title>Complex archaea that bridge the gap between prokaryotes and eukaryotes.</title>
        <authorList>
            <person name="Spang A."/>
            <person name="Saw J.H."/>
            <person name="Jorgensen S.L."/>
            <person name="Zaremba-Niedzwiedzka K."/>
            <person name="Martijn J."/>
            <person name="Lind A.E."/>
            <person name="van Eijk R."/>
            <person name="Schleper C."/>
            <person name="Guy L."/>
            <person name="Ettema T.J."/>
        </authorList>
    </citation>
    <scope>NUCLEOTIDE SEQUENCE</scope>
</reference>
<accession>A0A0F9RCU2</accession>
<proteinExistence type="predicted"/>
<evidence type="ECO:0008006" key="3">
    <source>
        <dbReference type="Google" id="ProtNLM"/>
    </source>
</evidence>
<dbReference type="AlphaFoldDB" id="A0A0F9RCU2"/>
<dbReference type="EMBL" id="LAZR01001286">
    <property type="protein sequence ID" value="KKN47277.1"/>
    <property type="molecule type" value="Genomic_DNA"/>
</dbReference>
<sequence length="235" mass="26258">MPISPNGWLDGITATLIIISCTFFGLLSLYKSYKLKAKLLSIAGLTMFFVGFLWLGPTTDFFLKLITNTNINPPEVYVFLSYMWVAPTLVVAMYLGGELLMPKRKWLLISIFIVLGVIFELFLWLTPWQSFDHIEVLPGDIDGLIDASFTRAHPTFIMVAIFLVSALVFLGIGFALKAKQTTGQLRKKFTYLSIGFIIFVISGALDSILTLPLAIGIVRVVMSFFAVFMYLGLKT</sequence>
<feature type="transmembrane region" description="Helical" evidence="1">
    <location>
        <begin position="12"/>
        <end position="30"/>
    </location>
</feature>
<gene>
    <name evidence="2" type="ORF">LCGC14_0664600</name>
</gene>
<evidence type="ECO:0000313" key="2">
    <source>
        <dbReference type="EMBL" id="KKN47277.1"/>
    </source>
</evidence>
<name>A0A0F9RCU2_9ZZZZ</name>
<keyword evidence="1" id="KW-0812">Transmembrane</keyword>
<feature type="transmembrane region" description="Helical" evidence="1">
    <location>
        <begin position="188"/>
        <end position="205"/>
    </location>
</feature>
<evidence type="ECO:0000256" key="1">
    <source>
        <dbReference type="SAM" id="Phobius"/>
    </source>
</evidence>